<dbReference type="AlphaFoldDB" id="A0AAV6LA58"/>
<name>A0AAV6LA58_9ERIC</name>
<evidence type="ECO:0000313" key="2">
    <source>
        <dbReference type="Proteomes" id="UP000823749"/>
    </source>
</evidence>
<accession>A0AAV6LA58</accession>
<organism evidence="1 2">
    <name type="scientific">Rhododendron griersonianum</name>
    <dbReference type="NCBI Taxonomy" id="479676"/>
    <lineage>
        <taxon>Eukaryota</taxon>
        <taxon>Viridiplantae</taxon>
        <taxon>Streptophyta</taxon>
        <taxon>Embryophyta</taxon>
        <taxon>Tracheophyta</taxon>
        <taxon>Spermatophyta</taxon>
        <taxon>Magnoliopsida</taxon>
        <taxon>eudicotyledons</taxon>
        <taxon>Gunneridae</taxon>
        <taxon>Pentapetalae</taxon>
        <taxon>asterids</taxon>
        <taxon>Ericales</taxon>
        <taxon>Ericaceae</taxon>
        <taxon>Ericoideae</taxon>
        <taxon>Rhodoreae</taxon>
        <taxon>Rhododendron</taxon>
    </lineage>
</organism>
<gene>
    <name evidence="1" type="ORF">RHGRI_004855</name>
</gene>
<comment type="caution">
    <text evidence="1">The sequence shown here is derived from an EMBL/GenBank/DDBJ whole genome shotgun (WGS) entry which is preliminary data.</text>
</comment>
<evidence type="ECO:0000313" key="1">
    <source>
        <dbReference type="EMBL" id="KAG5561958.1"/>
    </source>
</evidence>
<reference evidence="1" key="1">
    <citation type="submission" date="2020-08" db="EMBL/GenBank/DDBJ databases">
        <title>Plant Genome Project.</title>
        <authorList>
            <person name="Zhang R.-G."/>
        </authorList>
    </citation>
    <scope>NUCLEOTIDE SEQUENCE</scope>
    <source>
        <strain evidence="1">WSP0</strain>
        <tissue evidence="1">Leaf</tissue>
    </source>
</reference>
<dbReference type="EMBL" id="JACTNZ010000002">
    <property type="protein sequence ID" value="KAG5561958.1"/>
    <property type="molecule type" value="Genomic_DNA"/>
</dbReference>
<dbReference type="Proteomes" id="UP000823749">
    <property type="component" value="Chromosome 2"/>
</dbReference>
<protein>
    <submittedName>
        <fullName evidence="1">Uncharacterized protein</fullName>
    </submittedName>
</protein>
<keyword evidence="2" id="KW-1185">Reference proteome</keyword>
<proteinExistence type="predicted"/>
<sequence>MMGGVRGARRSPLTFPPLPLFHLRRPPPPSSFHCLLYISPPSGHLHRRHRIDPCVQLLPRHLEAPRLP</sequence>